<keyword evidence="1" id="KW-1133">Transmembrane helix</keyword>
<dbReference type="EMBL" id="CP137640">
    <property type="protein sequence ID" value="WVX79158.1"/>
    <property type="molecule type" value="Genomic_DNA"/>
</dbReference>
<sequence>MSFRGDAHKLYLKMKKIELNEFIHTKELAEVQEIRTFYQSVETALLKLIYYRMIKEKSGSGIIPVFVTAIPWFIFLFASKLQEFLFQKGGILWLPFSVIYMFVLIISVIIHYREKAWASLHIEIIQDVIKERNDPHNES</sequence>
<keyword evidence="1" id="KW-0472">Membrane</keyword>
<accession>A0ABZ2CBE8</accession>
<name>A0ABZ2CBE8_9BACI</name>
<organism evidence="2 3">
    <name type="scientific">Niallia oryzisoli</name>
    <dbReference type="NCBI Taxonomy" id="1737571"/>
    <lineage>
        <taxon>Bacteria</taxon>
        <taxon>Bacillati</taxon>
        <taxon>Bacillota</taxon>
        <taxon>Bacilli</taxon>
        <taxon>Bacillales</taxon>
        <taxon>Bacillaceae</taxon>
        <taxon>Niallia</taxon>
    </lineage>
</organism>
<gene>
    <name evidence="2" type="ORF">R4Z09_17815</name>
</gene>
<reference evidence="2 3" key="1">
    <citation type="submission" date="2023-10" db="EMBL/GenBank/DDBJ databases">
        <title>Niallia locisalis sp.nov. isolated from a salt pond sample.</title>
        <authorList>
            <person name="Li X.-J."/>
            <person name="Dong L."/>
        </authorList>
    </citation>
    <scope>NUCLEOTIDE SEQUENCE [LARGE SCALE GENOMIC DNA]</scope>
    <source>
        <strain evidence="2 3">DSM 29761</strain>
    </source>
</reference>
<evidence type="ECO:0000256" key="1">
    <source>
        <dbReference type="SAM" id="Phobius"/>
    </source>
</evidence>
<evidence type="ECO:0000313" key="3">
    <source>
        <dbReference type="Proteomes" id="UP001357223"/>
    </source>
</evidence>
<feature type="transmembrane region" description="Helical" evidence="1">
    <location>
        <begin position="61"/>
        <end position="79"/>
    </location>
</feature>
<keyword evidence="3" id="KW-1185">Reference proteome</keyword>
<protein>
    <submittedName>
        <fullName evidence="2">Uncharacterized protein</fullName>
    </submittedName>
</protein>
<dbReference type="Proteomes" id="UP001357223">
    <property type="component" value="Chromosome"/>
</dbReference>
<dbReference type="RefSeq" id="WP_338448091.1">
    <property type="nucleotide sequence ID" value="NZ_CP137640.1"/>
</dbReference>
<evidence type="ECO:0000313" key="2">
    <source>
        <dbReference type="EMBL" id="WVX79158.1"/>
    </source>
</evidence>
<proteinExistence type="predicted"/>
<keyword evidence="1" id="KW-0812">Transmembrane</keyword>
<feature type="transmembrane region" description="Helical" evidence="1">
    <location>
        <begin position="91"/>
        <end position="112"/>
    </location>
</feature>